<dbReference type="InterPro" id="IPR036879">
    <property type="entry name" value="TF_MADSbox_sf"/>
</dbReference>
<evidence type="ECO:0000313" key="2">
    <source>
        <dbReference type="Proteomes" id="UP000593576"/>
    </source>
</evidence>
<protein>
    <submittedName>
        <fullName evidence="1">Uncharacterized protein</fullName>
    </submittedName>
</protein>
<name>A0A7J9MVH4_GOSSC</name>
<keyword evidence="2" id="KW-1185">Reference proteome</keyword>
<dbReference type="Proteomes" id="UP000593576">
    <property type="component" value="Unassembled WGS sequence"/>
</dbReference>
<dbReference type="AlphaFoldDB" id="A0A7J9MVH4"/>
<comment type="caution">
    <text evidence="1">The sequence shown here is derived from an EMBL/GenBank/DDBJ whole genome shotgun (WGS) entry which is preliminary data.</text>
</comment>
<evidence type="ECO:0000313" key="1">
    <source>
        <dbReference type="EMBL" id="MBA0874857.1"/>
    </source>
</evidence>
<accession>A0A7J9MVH4</accession>
<reference evidence="1 2" key="1">
    <citation type="journal article" date="2019" name="Genome Biol. Evol.">
        <title>Insights into the evolution of the New World diploid cottons (Gossypium, subgenus Houzingenia) based on genome sequencing.</title>
        <authorList>
            <person name="Grover C.E."/>
            <person name="Arick M.A. 2nd"/>
            <person name="Thrash A."/>
            <person name="Conover J.L."/>
            <person name="Sanders W.S."/>
            <person name="Peterson D.G."/>
            <person name="Frelichowski J.E."/>
            <person name="Scheffler J.A."/>
            <person name="Scheffler B.E."/>
            <person name="Wendel J.F."/>
        </authorList>
    </citation>
    <scope>NUCLEOTIDE SEQUENCE [LARGE SCALE GENOMIC DNA]</scope>
    <source>
        <strain evidence="1">1</strain>
        <tissue evidence="1">Leaf</tissue>
    </source>
</reference>
<dbReference type="GO" id="GO:0003677">
    <property type="term" value="F:DNA binding"/>
    <property type="evidence" value="ECO:0007669"/>
    <property type="project" value="InterPro"/>
</dbReference>
<organism evidence="1 2">
    <name type="scientific">Gossypium schwendimanii</name>
    <name type="common">Cotton</name>
    <dbReference type="NCBI Taxonomy" id="34291"/>
    <lineage>
        <taxon>Eukaryota</taxon>
        <taxon>Viridiplantae</taxon>
        <taxon>Streptophyta</taxon>
        <taxon>Embryophyta</taxon>
        <taxon>Tracheophyta</taxon>
        <taxon>Spermatophyta</taxon>
        <taxon>Magnoliopsida</taxon>
        <taxon>eudicotyledons</taxon>
        <taxon>Gunneridae</taxon>
        <taxon>Pentapetalae</taxon>
        <taxon>rosids</taxon>
        <taxon>malvids</taxon>
        <taxon>Malvales</taxon>
        <taxon>Malvaceae</taxon>
        <taxon>Malvoideae</taxon>
        <taxon>Gossypium</taxon>
    </lineage>
</organism>
<proteinExistence type="predicted"/>
<dbReference type="GO" id="GO:0046983">
    <property type="term" value="F:protein dimerization activity"/>
    <property type="evidence" value="ECO:0007669"/>
    <property type="project" value="InterPro"/>
</dbReference>
<gene>
    <name evidence="1" type="ORF">Goshw_023111</name>
</gene>
<sequence length="28" mass="3504">MFRKKIKLAYITNDSARKTTYKKRTRVW</sequence>
<dbReference type="SUPFAM" id="SSF55455">
    <property type="entry name" value="SRF-like"/>
    <property type="match status" value="1"/>
</dbReference>
<dbReference type="EMBL" id="JABFAF010000013">
    <property type="protein sequence ID" value="MBA0874857.1"/>
    <property type="molecule type" value="Genomic_DNA"/>
</dbReference>